<dbReference type="PIRSF" id="PIRSF000371">
    <property type="entry name" value="PFL_act_enz"/>
    <property type="match status" value="1"/>
</dbReference>
<dbReference type="PANTHER" id="PTHR30352">
    <property type="entry name" value="PYRUVATE FORMATE-LYASE-ACTIVATING ENZYME"/>
    <property type="match status" value="1"/>
</dbReference>
<dbReference type="EC" id="1.97.1.4" evidence="10"/>
<keyword evidence="12" id="KW-0456">Lyase</keyword>
<keyword evidence="5 10" id="KW-0949">S-adenosyl-L-methionine</keyword>
<name>A0A926F0C9_9FIRM</name>
<dbReference type="SUPFAM" id="SSF102114">
    <property type="entry name" value="Radical SAM enzymes"/>
    <property type="match status" value="1"/>
</dbReference>
<dbReference type="GO" id="GO:0016829">
    <property type="term" value="F:lyase activity"/>
    <property type="evidence" value="ECO:0007669"/>
    <property type="project" value="UniProtKB-KW"/>
</dbReference>
<evidence type="ECO:0000256" key="1">
    <source>
        <dbReference type="ARBA" id="ARBA00003141"/>
    </source>
</evidence>
<comment type="subcellular location">
    <subcellularLocation>
        <location evidence="10">Cytoplasm</location>
    </subcellularLocation>
</comment>
<evidence type="ECO:0000259" key="11">
    <source>
        <dbReference type="PROSITE" id="PS51918"/>
    </source>
</evidence>
<proteinExistence type="inferred from homology"/>
<dbReference type="Pfam" id="PF04055">
    <property type="entry name" value="Radical_SAM"/>
    <property type="match status" value="1"/>
</dbReference>
<dbReference type="InterPro" id="IPR013785">
    <property type="entry name" value="Aldolase_TIM"/>
</dbReference>
<gene>
    <name evidence="12" type="primary">pflA</name>
    <name evidence="12" type="ORF">H8689_00295</name>
</gene>
<keyword evidence="10" id="KW-0963">Cytoplasm</keyword>
<evidence type="ECO:0000256" key="9">
    <source>
        <dbReference type="ARBA" id="ARBA00023014"/>
    </source>
</evidence>
<sequence length="253" mass="29244">MVEGRIHSIETMGLVDGPGIRTIFFLQGCPLRCVYCHNPDSQTMFSKRRITSDEVVKIAKKYKPYYKSTGGGVTFSGGDPLVQGEFLVETMKKLKAEGITTAIDTSGYGDNRYYKEVLNLADIIILDIKHYDNEGYKNVTGKSIGGFYKFLSYLEDFRGTIWIRHVMVPSFTDNEESIIKLFNQIAHLASKIDRFEILPYHKMGIEKYENLNREYVLKDIPEMDREKAKTFEDMLAKMLEQERQKYRIAKEII</sequence>
<evidence type="ECO:0000256" key="2">
    <source>
        <dbReference type="ARBA" id="ARBA00009777"/>
    </source>
</evidence>
<dbReference type="PROSITE" id="PS01087">
    <property type="entry name" value="RADICAL_ACTIVATING"/>
    <property type="match status" value="1"/>
</dbReference>
<keyword evidence="6 10" id="KW-0479">Metal-binding</keyword>
<evidence type="ECO:0000256" key="4">
    <source>
        <dbReference type="ARBA" id="ARBA00022485"/>
    </source>
</evidence>
<comment type="catalytic activity">
    <reaction evidence="10">
        <text>glycyl-[formate C-acetyltransferase] + reduced [flavodoxin] + S-adenosyl-L-methionine = glycin-2-yl radical-[formate C-acetyltransferase] + semiquinone [flavodoxin] + 5'-deoxyadenosine + L-methionine + H(+)</text>
        <dbReference type="Rhea" id="RHEA:19225"/>
        <dbReference type="Rhea" id="RHEA-COMP:10622"/>
        <dbReference type="Rhea" id="RHEA-COMP:12190"/>
        <dbReference type="Rhea" id="RHEA-COMP:12191"/>
        <dbReference type="Rhea" id="RHEA-COMP:14480"/>
        <dbReference type="ChEBI" id="CHEBI:15378"/>
        <dbReference type="ChEBI" id="CHEBI:17319"/>
        <dbReference type="ChEBI" id="CHEBI:29947"/>
        <dbReference type="ChEBI" id="CHEBI:32722"/>
        <dbReference type="ChEBI" id="CHEBI:57618"/>
        <dbReference type="ChEBI" id="CHEBI:57844"/>
        <dbReference type="ChEBI" id="CHEBI:59789"/>
        <dbReference type="ChEBI" id="CHEBI:140311"/>
        <dbReference type="EC" id="1.97.1.4"/>
    </reaction>
</comment>
<evidence type="ECO:0000313" key="13">
    <source>
        <dbReference type="Proteomes" id="UP000601522"/>
    </source>
</evidence>
<dbReference type="GO" id="GO:0005737">
    <property type="term" value="C:cytoplasm"/>
    <property type="evidence" value="ECO:0007669"/>
    <property type="project" value="UniProtKB-SubCell"/>
</dbReference>
<dbReference type="PROSITE" id="PS51918">
    <property type="entry name" value="RADICAL_SAM"/>
    <property type="match status" value="1"/>
</dbReference>
<evidence type="ECO:0000256" key="5">
    <source>
        <dbReference type="ARBA" id="ARBA00022691"/>
    </source>
</evidence>
<comment type="similarity">
    <text evidence="2 10">Belongs to the organic radical-activating enzymes family.</text>
</comment>
<organism evidence="12 13">
    <name type="scientific">Wansuia hejianensis</name>
    <dbReference type="NCBI Taxonomy" id="2763667"/>
    <lineage>
        <taxon>Bacteria</taxon>
        <taxon>Bacillati</taxon>
        <taxon>Bacillota</taxon>
        <taxon>Clostridia</taxon>
        <taxon>Lachnospirales</taxon>
        <taxon>Lachnospiraceae</taxon>
        <taxon>Wansuia</taxon>
    </lineage>
</organism>
<dbReference type="NCBIfam" id="TIGR02493">
    <property type="entry name" value="PFLA"/>
    <property type="match status" value="1"/>
</dbReference>
<dbReference type="GO" id="GO:0051539">
    <property type="term" value="F:4 iron, 4 sulfur cluster binding"/>
    <property type="evidence" value="ECO:0007669"/>
    <property type="project" value="UniProtKB-UniRule"/>
</dbReference>
<dbReference type="InterPro" id="IPR034457">
    <property type="entry name" value="Organic_radical-activating"/>
</dbReference>
<evidence type="ECO:0000256" key="8">
    <source>
        <dbReference type="ARBA" id="ARBA00023004"/>
    </source>
</evidence>
<dbReference type="SFLD" id="SFLDS00029">
    <property type="entry name" value="Radical_SAM"/>
    <property type="match status" value="1"/>
</dbReference>
<dbReference type="InterPro" id="IPR001989">
    <property type="entry name" value="Radical_activat_CS"/>
</dbReference>
<dbReference type="RefSeq" id="WP_249322405.1">
    <property type="nucleotide sequence ID" value="NZ_JACRTK010000001.1"/>
</dbReference>
<dbReference type="CDD" id="cd01335">
    <property type="entry name" value="Radical_SAM"/>
    <property type="match status" value="1"/>
</dbReference>
<comment type="caution">
    <text evidence="12">The sequence shown here is derived from an EMBL/GenBank/DDBJ whole genome shotgun (WGS) entry which is preliminary data.</text>
</comment>
<evidence type="ECO:0000256" key="6">
    <source>
        <dbReference type="ARBA" id="ARBA00022723"/>
    </source>
</evidence>
<dbReference type="GO" id="GO:0046872">
    <property type="term" value="F:metal ion binding"/>
    <property type="evidence" value="ECO:0007669"/>
    <property type="project" value="UniProtKB-UniRule"/>
</dbReference>
<keyword evidence="4 10" id="KW-0004">4Fe-4S</keyword>
<dbReference type="Proteomes" id="UP000601522">
    <property type="component" value="Unassembled WGS sequence"/>
</dbReference>
<dbReference type="InterPro" id="IPR007197">
    <property type="entry name" value="rSAM"/>
</dbReference>
<dbReference type="InterPro" id="IPR012839">
    <property type="entry name" value="Organic_radical_activase"/>
</dbReference>
<evidence type="ECO:0000313" key="12">
    <source>
        <dbReference type="EMBL" id="MBC8589584.1"/>
    </source>
</evidence>
<dbReference type="InterPro" id="IPR012838">
    <property type="entry name" value="PFL1_activating"/>
</dbReference>
<evidence type="ECO:0000256" key="3">
    <source>
        <dbReference type="ARBA" id="ARBA00021356"/>
    </source>
</evidence>
<feature type="domain" description="Radical SAM core" evidence="11">
    <location>
        <begin position="15"/>
        <end position="237"/>
    </location>
</feature>
<dbReference type="GO" id="GO:0043365">
    <property type="term" value="F:[formate-C-acetyltransferase]-activating enzyme activity"/>
    <property type="evidence" value="ECO:0007669"/>
    <property type="project" value="UniProtKB-UniRule"/>
</dbReference>
<comment type="cofactor">
    <cofactor evidence="10">
        <name>[4Fe-4S] cluster</name>
        <dbReference type="ChEBI" id="CHEBI:49883"/>
    </cofactor>
    <text evidence="10">Binds 1 [4Fe-4S] cluster. The cluster is coordinated with 3 cysteines and an exchangeable S-adenosyl-L-methionine.</text>
</comment>
<dbReference type="PANTHER" id="PTHR30352:SF5">
    <property type="entry name" value="PYRUVATE FORMATE-LYASE 1-ACTIVATING ENZYME"/>
    <property type="match status" value="1"/>
</dbReference>
<keyword evidence="7 10" id="KW-0560">Oxidoreductase</keyword>
<dbReference type="InterPro" id="IPR058240">
    <property type="entry name" value="rSAM_sf"/>
</dbReference>
<keyword evidence="9 10" id="KW-0411">Iron-sulfur</keyword>
<dbReference type="AlphaFoldDB" id="A0A926F0C9"/>
<dbReference type="SFLD" id="SFLDG01066">
    <property type="entry name" value="organic_radical-activating_enz"/>
    <property type="match status" value="1"/>
</dbReference>
<keyword evidence="13" id="KW-1185">Reference proteome</keyword>
<protein>
    <recommendedName>
        <fullName evidence="3 10">Pyruvate formate-lyase-activating enzyme</fullName>
        <ecNumber evidence="10">1.97.1.4</ecNumber>
    </recommendedName>
</protein>
<dbReference type="EMBL" id="JACRTK010000001">
    <property type="protein sequence ID" value="MBC8589584.1"/>
    <property type="molecule type" value="Genomic_DNA"/>
</dbReference>
<evidence type="ECO:0000256" key="7">
    <source>
        <dbReference type="ARBA" id="ARBA00023002"/>
    </source>
</evidence>
<dbReference type="Gene3D" id="3.20.20.70">
    <property type="entry name" value="Aldolase class I"/>
    <property type="match status" value="1"/>
</dbReference>
<keyword evidence="12" id="KW-0670">Pyruvate</keyword>
<evidence type="ECO:0000256" key="10">
    <source>
        <dbReference type="RuleBase" id="RU362053"/>
    </source>
</evidence>
<reference evidence="12 13" key="1">
    <citation type="submission" date="2020-08" db="EMBL/GenBank/DDBJ databases">
        <title>Genome public.</title>
        <authorList>
            <person name="Liu C."/>
            <person name="Sun Q."/>
        </authorList>
    </citation>
    <scope>NUCLEOTIDE SEQUENCE [LARGE SCALE GENOMIC DNA]</scope>
    <source>
        <strain evidence="12 13">NSJ-26</strain>
    </source>
</reference>
<accession>A0A926F0C9</accession>
<comment type="function">
    <text evidence="1 10">Activation of pyruvate formate-lyase under anaerobic conditions by generation of an organic free radical, using S-adenosylmethionine and reduced flavodoxin as cosubstrates to produce 5'-deoxy-adenosine.</text>
</comment>
<keyword evidence="8 10" id="KW-0408">Iron</keyword>